<keyword evidence="2" id="KW-1185">Reference proteome</keyword>
<name>A0A9W8SE48_9HYPO</name>
<dbReference type="AlphaFoldDB" id="A0A9W8SE48"/>
<reference evidence="1" key="1">
    <citation type="submission" date="2022-09" db="EMBL/GenBank/DDBJ databases">
        <title>Fusarium specimens isolated from Avocado Roots.</title>
        <authorList>
            <person name="Stajich J."/>
            <person name="Roper C."/>
            <person name="Heimlech-Rivalta G."/>
        </authorList>
    </citation>
    <scope>NUCLEOTIDE SEQUENCE</scope>
    <source>
        <strain evidence="1">CF00136</strain>
    </source>
</reference>
<organism evidence="1 2">
    <name type="scientific">Fusarium torreyae</name>
    <dbReference type="NCBI Taxonomy" id="1237075"/>
    <lineage>
        <taxon>Eukaryota</taxon>
        <taxon>Fungi</taxon>
        <taxon>Dikarya</taxon>
        <taxon>Ascomycota</taxon>
        <taxon>Pezizomycotina</taxon>
        <taxon>Sordariomycetes</taxon>
        <taxon>Hypocreomycetidae</taxon>
        <taxon>Hypocreales</taxon>
        <taxon>Nectriaceae</taxon>
        <taxon>Fusarium</taxon>
    </lineage>
</organism>
<sequence>MARDFLALPYELRHKIYKAYFTLDDGYMFQPGSGKLAAADRPLDLSLMYTCRFIASETKDLPLKCNTISFSTVYHPEWRKWAGRFDYLLRAQLRMQTNVLISLGEFITPDIYSQIRTKFPWFVPELEHLVRNQRVDDFEEDYAESYIDIVTTGDLWNHSDTVYNHEDRFTGIKATGYEVSQAVNFALRLVAHTPKIDSTGSLAGSLQGWTGRHGLVDFLDQCYEPWDIPSWTELESMGKRFRDHRLWSKVQGWETERFPRRPFDAYRSKFRFSAAAVAIRFLKYLSINKRMCIRKIVIREDRIAVGHPECHAQGLIPFLRENPRLRIEVRVSLLTNILLAVNAPVDTPSFQSSVKDDEIDGSDIDTESTYDQVGRWLAEALAVVDTGIPTGSYTFFLDGEPASDLFSDIFQRYVQRDAAFIAAVETYSPSLPGRSNGSEFSHVPKRALEAIVHLVNQTSVLRCNFHPGQLWDVDTLVQDFRGRRLEEVYLEYSEQRSFTRISPLLNWRGLMMENYEHRRFPRKRKPNHR</sequence>
<dbReference type="OrthoDB" id="5062850at2759"/>
<dbReference type="Proteomes" id="UP001152049">
    <property type="component" value="Unassembled WGS sequence"/>
</dbReference>
<protein>
    <submittedName>
        <fullName evidence="1">Uncharacterized protein</fullName>
    </submittedName>
</protein>
<dbReference type="EMBL" id="JAOQAZ010000002">
    <property type="protein sequence ID" value="KAJ4269461.1"/>
    <property type="molecule type" value="Genomic_DNA"/>
</dbReference>
<gene>
    <name evidence="1" type="ORF">NW762_001121</name>
</gene>
<evidence type="ECO:0000313" key="1">
    <source>
        <dbReference type="EMBL" id="KAJ4269461.1"/>
    </source>
</evidence>
<accession>A0A9W8SE48</accession>
<comment type="caution">
    <text evidence="1">The sequence shown here is derived from an EMBL/GenBank/DDBJ whole genome shotgun (WGS) entry which is preliminary data.</text>
</comment>
<evidence type="ECO:0000313" key="2">
    <source>
        <dbReference type="Proteomes" id="UP001152049"/>
    </source>
</evidence>
<proteinExistence type="predicted"/>